<sequence>MSVGAATVPVVSTPLDDVINGAPEVVGRRLEADTSAEGALLAAVYQASDRDTDAAARRQLLALDATRYGHPDLAARLAATAVPGAPEARWAVEWATGTRLSPRPSRSLPGVFARPLATVAIDGRPHLVGCGPEPTVHVWDLTTGEQVGKPLTGPDEEIACLAPVTVGDRPHLVAGDENGSLWLWDLITREQVGDRLTGPAGEARELATATIDGRPHAVSLGKESLRVWDLTTGEQRGEPLTGFTYWSPLTTTVIDGRPYAVVGESGDLHVCDLTTGTRADPLRTCHQVDSLASVTIDGRPCVVVGSLDEDGLSVWDLTTRELRGERMLDDPGAIESIAPLMIEGRPHAVTASEDRTIRLWDLTACRQVGRPMIGFPAGVDRVSAALVGGRPVAVDWTLRVWDLTEQVGTYLPGHPYVEVENLSRVVVDGRAHVLSEDEHGTTQLRDLATGTLVEGDHPAAEDTAPLDAPAELADEIENSRGAARLTVGGRPYIVTASGDTGGWATSEVLVWDAITARQVDRLVFPCDVNALIGTPEGQIVVAFGLDLAVLRPVGGYPEAAER</sequence>
<accession>A0ABN1RBL8</accession>
<dbReference type="SMART" id="SM00320">
    <property type="entry name" value="WD40"/>
    <property type="match status" value="4"/>
</dbReference>
<keyword evidence="5" id="KW-1185">Reference proteome</keyword>
<dbReference type="PANTHER" id="PTHR22847">
    <property type="entry name" value="WD40 REPEAT PROTEIN"/>
    <property type="match status" value="1"/>
</dbReference>
<dbReference type="Proteomes" id="UP001501578">
    <property type="component" value="Unassembled WGS sequence"/>
</dbReference>
<dbReference type="InterPro" id="IPR011047">
    <property type="entry name" value="Quinoprotein_ADH-like_sf"/>
</dbReference>
<dbReference type="PANTHER" id="PTHR22847:SF637">
    <property type="entry name" value="WD REPEAT DOMAIN 5B"/>
    <property type="match status" value="1"/>
</dbReference>
<evidence type="ECO:0000256" key="3">
    <source>
        <dbReference type="PROSITE-ProRule" id="PRU00221"/>
    </source>
</evidence>
<evidence type="ECO:0000256" key="2">
    <source>
        <dbReference type="ARBA" id="ARBA00022737"/>
    </source>
</evidence>
<proteinExistence type="predicted"/>
<evidence type="ECO:0000313" key="4">
    <source>
        <dbReference type="EMBL" id="GAA0954544.1"/>
    </source>
</evidence>
<dbReference type="SUPFAM" id="SSF50998">
    <property type="entry name" value="Quinoprotein alcohol dehydrogenase-like"/>
    <property type="match status" value="1"/>
</dbReference>
<reference evidence="4 5" key="1">
    <citation type="journal article" date="2019" name="Int. J. Syst. Evol. Microbiol.">
        <title>The Global Catalogue of Microorganisms (GCM) 10K type strain sequencing project: providing services to taxonomists for standard genome sequencing and annotation.</title>
        <authorList>
            <consortium name="The Broad Institute Genomics Platform"/>
            <consortium name="The Broad Institute Genome Sequencing Center for Infectious Disease"/>
            <person name="Wu L."/>
            <person name="Ma J."/>
        </authorList>
    </citation>
    <scope>NUCLEOTIDE SEQUENCE [LARGE SCALE GENOMIC DNA]</scope>
    <source>
        <strain evidence="4 5">JCM 11136</strain>
    </source>
</reference>
<protein>
    <submittedName>
        <fullName evidence="4">Uncharacterized protein</fullName>
    </submittedName>
</protein>
<feature type="repeat" description="WD" evidence="3">
    <location>
        <begin position="349"/>
        <end position="370"/>
    </location>
</feature>
<dbReference type="PROSITE" id="PS50082">
    <property type="entry name" value="WD_REPEATS_2"/>
    <property type="match status" value="1"/>
</dbReference>
<dbReference type="EMBL" id="BAAAHQ010000070">
    <property type="protein sequence ID" value="GAA0954544.1"/>
    <property type="molecule type" value="Genomic_DNA"/>
</dbReference>
<name>A0ABN1RBL8_9ACTN</name>
<dbReference type="InterPro" id="IPR015943">
    <property type="entry name" value="WD40/YVTN_repeat-like_dom_sf"/>
</dbReference>
<evidence type="ECO:0000313" key="5">
    <source>
        <dbReference type="Proteomes" id="UP001501578"/>
    </source>
</evidence>
<evidence type="ECO:0000256" key="1">
    <source>
        <dbReference type="ARBA" id="ARBA00022574"/>
    </source>
</evidence>
<organism evidence="4 5">
    <name type="scientific">Nonomuraea longicatena</name>
    <dbReference type="NCBI Taxonomy" id="83682"/>
    <lineage>
        <taxon>Bacteria</taxon>
        <taxon>Bacillati</taxon>
        <taxon>Actinomycetota</taxon>
        <taxon>Actinomycetes</taxon>
        <taxon>Streptosporangiales</taxon>
        <taxon>Streptosporangiaceae</taxon>
        <taxon>Nonomuraea</taxon>
    </lineage>
</organism>
<comment type="caution">
    <text evidence="4">The sequence shown here is derived from an EMBL/GenBank/DDBJ whole genome shotgun (WGS) entry which is preliminary data.</text>
</comment>
<keyword evidence="2" id="KW-0677">Repeat</keyword>
<gene>
    <name evidence="4" type="ORF">GCM10009560_78510</name>
</gene>
<dbReference type="Gene3D" id="2.130.10.10">
    <property type="entry name" value="YVTN repeat-like/Quinoprotein amine dehydrogenase"/>
    <property type="match status" value="2"/>
</dbReference>
<dbReference type="InterPro" id="IPR001680">
    <property type="entry name" value="WD40_rpt"/>
</dbReference>
<keyword evidence="1 3" id="KW-0853">WD repeat</keyword>